<feature type="transmembrane region" description="Helical" evidence="6">
    <location>
        <begin position="57"/>
        <end position="81"/>
    </location>
</feature>
<dbReference type="InterPro" id="IPR007895">
    <property type="entry name" value="MASE1"/>
</dbReference>
<dbReference type="PANTHER" id="PTHR45530">
    <property type="entry name" value="SENSORY TRANSDUCTION HISTIDINE KINASE"/>
    <property type="match status" value="1"/>
</dbReference>
<feature type="transmembrane region" description="Helical" evidence="6">
    <location>
        <begin position="160"/>
        <end position="180"/>
    </location>
</feature>
<reference evidence="8 9" key="2">
    <citation type="journal article" date="2015" name="Stand. Genomic Sci.">
        <title>Draft genome sequence of marine-derived Streptomyces sp. TP-A0598, a producer of anti-MRSA antibiotic lydicamycins.</title>
        <authorList>
            <person name="Komaki H."/>
            <person name="Ichikawa N."/>
            <person name="Hosoyama A."/>
            <person name="Fujita N."/>
            <person name="Igarashi Y."/>
        </authorList>
    </citation>
    <scope>NUCLEOTIDE SEQUENCE [LARGE SCALE GENOMIC DNA]</scope>
    <source>
        <strain evidence="8 9">NBRC 110027</strain>
    </source>
</reference>
<sequence length="331" mass="34963">MADVVRTEELRRPAPAALTILVLAGVYYGTAQIGLLEQVVIAGARVTPLWPPTGISLSCLLLLGLWTWPGIALGTLLVVASLSPLDVSVLGIMAGNTLAPVCAFLMLRRVGFRTGLDRLRDGVALVALGAFAGILVSATVGSGTLLLSGALPPGGFWRTWAAWWVGDAMGILVVTPLVLACRKVRRPTGVPAYRWAEAAALLVASFAVSLVAVTSELSLLFLVFPLIVWAALRFQLAGAAPCVLLVSVLAIMAATRRTGPFEGQSLLEAMVNLQALNASAALTALLLSAIVTEQNSIRRKIEQACRELAEVVDRLAPGESRRRWPSEGEES</sequence>
<feature type="transmembrane region" description="Helical" evidence="6">
    <location>
        <begin position="201"/>
        <end position="228"/>
    </location>
</feature>
<evidence type="ECO:0000256" key="1">
    <source>
        <dbReference type="ARBA" id="ARBA00004651"/>
    </source>
</evidence>
<comment type="caution">
    <text evidence="8">The sequence shown here is derived from an EMBL/GenBank/DDBJ whole genome shotgun (WGS) entry which is preliminary data.</text>
</comment>
<evidence type="ECO:0000256" key="2">
    <source>
        <dbReference type="ARBA" id="ARBA00022475"/>
    </source>
</evidence>
<dbReference type="AlphaFoldDB" id="A0A0P4RCB8"/>
<proteinExistence type="predicted"/>
<keyword evidence="5 6" id="KW-0472">Membrane</keyword>
<accession>A0A0P4RCB8</accession>
<reference evidence="9" key="1">
    <citation type="submission" date="2014-09" db="EMBL/GenBank/DDBJ databases">
        <title>Whole genome shotgun sequence of Streptomyces sp. NBRC 110027.</title>
        <authorList>
            <person name="Komaki H."/>
            <person name="Ichikawa N."/>
            <person name="Katano-Makiyama Y."/>
            <person name="Hosoyama A."/>
            <person name="Hashimoto M."/>
            <person name="Uohara A."/>
            <person name="Kitahashi Y."/>
            <person name="Ohji S."/>
            <person name="Kimura A."/>
            <person name="Yamazoe A."/>
            <person name="Igarashi Y."/>
            <person name="Fujita N."/>
        </authorList>
    </citation>
    <scope>NUCLEOTIDE SEQUENCE [LARGE SCALE GENOMIC DNA]</scope>
    <source>
        <strain evidence="9">NBRC 110027</strain>
    </source>
</reference>
<gene>
    <name evidence="8" type="ORF">TPA0598_07_04290</name>
</gene>
<protein>
    <submittedName>
        <fullName evidence="8">Integral membrane protein</fullName>
    </submittedName>
</protein>
<dbReference type="Pfam" id="PF05231">
    <property type="entry name" value="MASE1"/>
    <property type="match status" value="1"/>
</dbReference>
<keyword evidence="3 6" id="KW-0812">Transmembrane</keyword>
<evidence type="ECO:0000256" key="3">
    <source>
        <dbReference type="ARBA" id="ARBA00022692"/>
    </source>
</evidence>
<feature type="transmembrane region" description="Helical" evidence="6">
    <location>
        <begin position="119"/>
        <end position="140"/>
    </location>
</feature>
<evidence type="ECO:0000256" key="4">
    <source>
        <dbReference type="ARBA" id="ARBA00022989"/>
    </source>
</evidence>
<keyword evidence="9" id="KW-1185">Reference proteome</keyword>
<evidence type="ECO:0000256" key="5">
    <source>
        <dbReference type="ARBA" id="ARBA00023136"/>
    </source>
</evidence>
<evidence type="ECO:0000256" key="6">
    <source>
        <dbReference type="SAM" id="Phobius"/>
    </source>
</evidence>
<evidence type="ECO:0000313" key="9">
    <source>
        <dbReference type="Proteomes" id="UP000048965"/>
    </source>
</evidence>
<dbReference type="Proteomes" id="UP000048965">
    <property type="component" value="Unassembled WGS sequence"/>
</dbReference>
<name>A0A0P4RCB8_9ACTN</name>
<dbReference type="GO" id="GO:0005886">
    <property type="term" value="C:plasma membrane"/>
    <property type="evidence" value="ECO:0007669"/>
    <property type="project" value="UniProtKB-SubCell"/>
</dbReference>
<dbReference type="OrthoDB" id="4137374at2"/>
<comment type="subcellular location">
    <subcellularLocation>
        <location evidence="1">Cell membrane</location>
        <topology evidence="1">Multi-pass membrane protein</topology>
    </subcellularLocation>
</comment>
<feature type="domain" description="MASE1" evidence="7">
    <location>
        <begin position="21"/>
        <end position="295"/>
    </location>
</feature>
<dbReference type="EMBL" id="BBNO01000007">
    <property type="protein sequence ID" value="GAO10705.1"/>
    <property type="molecule type" value="Genomic_DNA"/>
</dbReference>
<keyword evidence="4 6" id="KW-1133">Transmembrane helix</keyword>
<evidence type="ECO:0000313" key="8">
    <source>
        <dbReference type="EMBL" id="GAO10705.1"/>
    </source>
</evidence>
<evidence type="ECO:0000259" key="7">
    <source>
        <dbReference type="Pfam" id="PF05231"/>
    </source>
</evidence>
<feature type="transmembrane region" description="Helical" evidence="6">
    <location>
        <begin position="87"/>
        <end position="107"/>
    </location>
</feature>
<feature type="transmembrane region" description="Helical" evidence="6">
    <location>
        <begin position="16"/>
        <end position="36"/>
    </location>
</feature>
<organism evidence="8 9">
    <name type="scientific">Streptomyces lydicamycinicus</name>
    <dbReference type="NCBI Taxonomy" id="1546107"/>
    <lineage>
        <taxon>Bacteria</taxon>
        <taxon>Bacillati</taxon>
        <taxon>Actinomycetota</taxon>
        <taxon>Actinomycetes</taxon>
        <taxon>Kitasatosporales</taxon>
        <taxon>Streptomycetaceae</taxon>
        <taxon>Streptomyces</taxon>
    </lineage>
</organism>
<dbReference type="PANTHER" id="PTHR45530:SF3">
    <property type="entry name" value="TWO-COMPONENT SYSTEM NARL FAMILY SENSOR HISTIDINE KINASE BARA"/>
    <property type="match status" value="1"/>
</dbReference>
<feature type="transmembrane region" description="Helical" evidence="6">
    <location>
        <begin position="234"/>
        <end position="254"/>
    </location>
</feature>
<keyword evidence="2" id="KW-1003">Cell membrane</keyword>